<dbReference type="EMBL" id="KQ257460">
    <property type="protein sequence ID" value="KNC98711.1"/>
    <property type="molecule type" value="Genomic_DNA"/>
</dbReference>
<reference evidence="2 3" key="1">
    <citation type="submission" date="2009-08" db="EMBL/GenBank/DDBJ databases">
        <title>The Genome Sequence of Spizellomyces punctatus strain DAOM BR117.</title>
        <authorList>
            <consortium name="The Broad Institute Genome Sequencing Platform"/>
            <person name="Russ C."/>
            <person name="Cuomo C."/>
            <person name="Shea T."/>
            <person name="Young S.K."/>
            <person name="Zeng Q."/>
            <person name="Koehrsen M."/>
            <person name="Haas B."/>
            <person name="Borodovsky M."/>
            <person name="Guigo R."/>
            <person name="Alvarado L."/>
            <person name="Berlin A."/>
            <person name="Bochicchio J."/>
            <person name="Borenstein D."/>
            <person name="Chapman S."/>
            <person name="Chen Z."/>
            <person name="Engels R."/>
            <person name="Freedman E."/>
            <person name="Gellesch M."/>
            <person name="Goldberg J."/>
            <person name="Griggs A."/>
            <person name="Gujja S."/>
            <person name="Heiman D."/>
            <person name="Hepburn T."/>
            <person name="Howarth C."/>
            <person name="Jen D."/>
            <person name="Larson L."/>
            <person name="Lewis B."/>
            <person name="Mehta T."/>
            <person name="Park D."/>
            <person name="Pearson M."/>
            <person name="Roberts A."/>
            <person name="Saif S."/>
            <person name="Shenoy N."/>
            <person name="Sisk P."/>
            <person name="Stolte C."/>
            <person name="Sykes S."/>
            <person name="Thomson T."/>
            <person name="Walk T."/>
            <person name="White J."/>
            <person name="Yandava C."/>
            <person name="Burger G."/>
            <person name="Gray M.W."/>
            <person name="Holland P.W.H."/>
            <person name="King N."/>
            <person name="Lang F.B.F."/>
            <person name="Roger A.J."/>
            <person name="Ruiz-Trillo I."/>
            <person name="Lander E."/>
            <person name="Nusbaum C."/>
        </authorList>
    </citation>
    <scope>NUCLEOTIDE SEQUENCE [LARGE SCALE GENOMIC DNA]</scope>
    <source>
        <strain evidence="2 3">DAOM BR117</strain>
    </source>
</reference>
<gene>
    <name evidence="2" type="ORF">SPPG_06389</name>
</gene>
<evidence type="ECO:0000313" key="2">
    <source>
        <dbReference type="EMBL" id="KNC98711.1"/>
    </source>
</evidence>
<feature type="region of interest" description="Disordered" evidence="1">
    <location>
        <begin position="188"/>
        <end position="225"/>
    </location>
</feature>
<dbReference type="GeneID" id="27689699"/>
<sequence length="518" mass="58772">MQFRFWKRASRRPQASPFHGEYHEADAKNSLPSDTVTSERKRKKDHIESEKRWFWCKSDRQPANDCSLLGQRRQQGDSAGENERNGHKRRTSAVEITVYDLIQPDDSFQDFDKCLPRLPIPHQASPTAPQAPKYTSDDLIDESYISTASPDPLPLPPRYQWVSLHPQPTVVRVFRRVSTWFIPGNSSARKKLREKRRKQQAVNRHKIERSKTNSHKQTQKVDVGGKVEAKGARRCRSDIITGAGPCPFGTGVITPRSQSEANTSDELLPLDPYLSQRLVDAGFTSRPNTPTPSIKSHYTTPATLKARPTLCRRETVKSRTQSIKSHTTAVTCRTVKSLDSRSWRPASERDLQMDFMSSIEAADNLPPVPAIPAQYQNLTKMSSRNPMLQISKTIASKEPQNRDSPKVESLDIKPQNTGQPKVESDQREPSKNHRPQLKNGPSQHDHLQMTQDVTDADWKRTRPEEPAVLKEPSAKSKVNKRRHCSSCYLWDDGRGEWKLVKKDAAGEVIEEVFVGKAI</sequence>
<accession>A0A0L0HCM3</accession>
<feature type="region of interest" description="Disordered" evidence="1">
    <location>
        <begin position="66"/>
        <end position="89"/>
    </location>
</feature>
<protein>
    <submittedName>
        <fullName evidence="2">Uncharacterized protein</fullName>
    </submittedName>
</protein>
<keyword evidence="3" id="KW-1185">Reference proteome</keyword>
<dbReference type="OrthoDB" id="10298765at2759"/>
<dbReference type="VEuPathDB" id="FungiDB:SPPG_06389"/>
<dbReference type="AlphaFoldDB" id="A0A0L0HCM3"/>
<dbReference type="Proteomes" id="UP000053201">
    <property type="component" value="Unassembled WGS sequence"/>
</dbReference>
<feature type="compositionally biased region" description="Basic and acidic residues" evidence="1">
    <location>
        <begin position="399"/>
        <end position="411"/>
    </location>
</feature>
<name>A0A0L0HCM3_SPIPD</name>
<evidence type="ECO:0000313" key="3">
    <source>
        <dbReference type="Proteomes" id="UP000053201"/>
    </source>
</evidence>
<feature type="compositionally biased region" description="Basic and acidic residues" evidence="1">
    <location>
        <begin position="456"/>
        <end position="474"/>
    </location>
</feature>
<feature type="compositionally biased region" description="Basic and acidic residues" evidence="1">
    <location>
        <begin position="422"/>
        <end position="431"/>
    </location>
</feature>
<feature type="compositionally biased region" description="Basic residues" evidence="1">
    <location>
        <begin position="188"/>
        <end position="218"/>
    </location>
</feature>
<dbReference type="RefSeq" id="XP_016606752.1">
    <property type="nucleotide sequence ID" value="XM_016754603.1"/>
</dbReference>
<feature type="region of interest" description="Disordered" evidence="1">
    <location>
        <begin position="1"/>
        <end position="48"/>
    </location>
</feature>
<dbReference type="RefSeq" id="XP_016606751.1">
    <property type="nucleotide sequence ID" value="XM_016754602.1"/>
</dbReference>
<evidence type="ECO:0000256" key="1">
    <source>
        <dbReference type="SAM" id="MobiDB-lite"/>
    </source>
</evidence>
<dbReference type="EMBL" id="KQ257460">
    <property type="protein sequence ID" value="KNC98712.1"/>
    <property type="molecule type" value="Genomic_DNA"/>
</dbReference>
<proteinExistence type="predicted"/>
<feature type="region of interest" description="Disordered" evidence="1">
    <location>
        <begin position="394"/>
        <end position="482"/>
    </location>
</feature>
<organism evidence="2 3">
    <name type="scientific">Spizellomyces punctatus (strain DAOM BR117)</name>
    <dbReference type="NCBI Taxonomy" id="645134"/>
    <lineage>
        <taxon>Eukaryota</taxon>
        <taxon>Fungi</taxon>
        <taxon>Fungi incertae sedis</taxon>
        <taxon>Chytridiomycota</taxon>
        <taxon>Chytridiomycota incertae sedis</taxon>
        <taxon>Chytridiomycetes</taxon>
        <taxon>Spizellomycetales</taxon>
        <taxon>Spizellomycetaceae</taxon>
        <taxon>Spizellomyces</taxon>
    </lineage>
</organism>
<feature type="compositionally biased region" description="Basic residues" evidence="1">
    <location>
        <begin position="1"/>
        <end position="11"/>
    </location>
</feature>